<name>A0A364Y1J3_9BACT</name>
<dbReference type="OrthoDB" id="345357at2"/>
<organism evidence="2 3">
    <name type="scientific">Pseudochryseolinea flava</name>
    <dbReference type="NCBI Taxonomy" id="2059302"/>
    <lineage>
        <taxon>Bacteria</taxon>
        <taxon>Pseudomonadati</taxon>
        <taxon>Bacteroidota</taxon>
        <taxon>Cytophagia</taxon>
        <taxon>Cytophagales</taxon>
        <taxon>Fulvivirgaceae</taxon>
        <taxon>Pseudochryseolinea</taxon>
    </lineage>
</organism>
<evidence type="ECO:0000313" key="2">
    <source>
        <dbReference type="EMBL" id="RAW00703.1"/>
    </source>
</evidence>
<dbReference type="EMBL" id="QMFY01000006">
    <property type="protein sequence ID" value="RAW00703.1"/>
    <property type="molecule type" value="Genomic_DNA"/>
</dbReference>
<dbReference type="RefSeq" id="WP_112747504.1">
    <property type="nucleotide sequence ID" value="NZ_QMFY01000006.1"/>
</dbReference>
<protein>
    <submittedName>
        <fullName evidence="2">Uncharacterized protein</fullName>
    </submittedName>
</protein>
<feature type="transmembrane region" description="Helical" evidence="1">
    <location>
        <begin position="73"/>
        <end position="95"/>
    </location>
</feature>
<accession>A0A364Y1J3</accession>
<comment type="caution">
    <text evidence="2">The sequence shown here is derived from an EMBL/GenBank/DDBJ whole genome shotgun (WGS) entry which is preliminary data.</text>
</comment>
<keyword evidence="3" id="KW-1185">Reference proteome</keyword>
<feature type="transmembrane region" description="Helical" evidence="1">
    <location>
        <begin position="14"/>
        <end position="33"/>
    </location>
</feature>
<feature type="transmembrane region" description="Helical" evidence="1">
    <location>
        <begin position="142"/>
        <end position="159"/>
    </location>
</feature>
<feature type="transmembrane region" description="Helical" evidence="1">
    <location>
        <begin position="39"/>
        <end position="61"/>
    </location>
</feature>
<keyword evidence="1" id="KW-0812">Transmembrane</keyword>
<dbReference type="Proteomes" id="UP000251889">
    <property type="component" value="Unassembled WGS sequence"/>
</dbReference>
<sequence>MIAVSFHPITTKRAVFGVVLMECLIILHAIVAYDHATEVWQAIARLSGRLSLLVFSAIFVLKGSTSSQWLPPRAFFVFAIAHGIHLIELLIYITLSQRELIPIRLAGGFVAYLIVFVMPWIEHQFEKGKLSSSAMEIYENVSLYYIWFIFLMAYIPRVLGKLPGVGGNMIEFITLLGITLAIFVWRFTRQIRNYIVKK</sequence>
<keyword evidence="1" id="KW-0472">Membrane</keyword>
<proteinExistence type="predicted"/>
<gene>
    <name evidence="2" type="ORF">DQQ10_14050</name>
</gene>
<feature type="transmembrane region" description="Helical" evidence="1">
    <location>
        <begin position="165"/>
        <end position="188"/>
    </location>
</feature>
<reference evidence="2 3" key="1">
    <citation type="submission" date="2018-06" db="EMBL/GenBank/DDBJ databases">
        <title>Chryseolinea flavus sp. nov., a member of the phylum Bacteroidetes isolated from soil.</title>
        <authorList>
            <person name="Li Y."/>
            <person name="Wang J."/>
        </authorList>
    </citation>
    <scope>NUCLEOTIDE SEQUENCE [LARGE SCALE GENOMIC DNA]</scope>
    <source>
        <strain evidence="2 3">SDU1-6</strain>
    </source>
</reference>
<keyword evidence="1" id="KW-1133">Transmembrane helix</keyword>
<feature type="transmembrane region" description="Helical" evidence="1">
    <location>
        <begin position="101"/>
        <end position="121"/>
    </location>
</feature>
<evidence type="ECO:0000256" key="1">
    <source>
        <dbReference type="SAM" id="Phobius"/>
    </source>
</evidence>
<dbReference type="AlphaFoldDB" id="A0A364Y1J3"/>
<evidence type="ECO:0000313" key="3">
    <source>
        <dbReference type="Proteomes" id="UP000251889"/>
    </source>
</evidence>